<dbReference type="AlphaFoldDB" id="A0AAN9V4I9"/>
<name>A0AAN9V4I9_9ORTH</name>
<protein>
    <recommendedName>
        <fullName evidence="4">Accessory gland protein</fullName>
    </recommendedName>
</protein>
<keyword evidence="3" id="KW-1185">Reference proteome</keyword>
<gene>
    <name evidence="2" type="ORF">R5R35_011434</name>
</gene>
<feature type="chain" id="PRO_5042949403" description="Accessory gland protein" evidence="1">
    <location>
        <begin position="26"/>
        <end position="82"/>
    </location>
</feature>
<comment type="caution">
    <text evidence="2">The sequence shown here is derived from an EMBL/GenBank/DDBJ whole genome shotgun (WGS) entry which is preliminary data.</text>
</comment>
<evidence type="ECO:0000313" key="2">
    <source>
        <dbReference type="EMBL" id="KAK7789658.1"/>
    </source>
</evidence>
<dbReference type="Proteomes" id="UP001378592">
    <property type="component" value="Unassembled WGS sequence"/>
</dbReference>
<accession>A0AAN9V4I9</accession>
<organism evidence="2 3">
    <name type="scientific">Gryllus longicercus</name>
    <dbReference type="NCBI Taxonomy" id="2509291"/>
    <lineage>
        <taxon>Eukaryota</taxon>
        <taxon>Metazoa</taxon>
        <taxon>Ecdysozoa</taxon>
        <taxon>Arthropoda</taxon>
        <taxon>Hexapoda</taxon>
        <taxon>Insecta</taxon>
        <taxon>Pterygota</taxon>
        <taxon>Neoptera</taxon>
        <taxon>Polyneoptera</taxon>
        <taxon>Orthoptera</taxon>
        <taxon>Ensifera</taxon>
        <taxon>Gryllidea</taxon>
        <taxon>Grylloidea</taxon>
        <taxon>Gryllidae</taxon>
        <taxon>Gryllinae</taxon>
        <taxon>Gryllus</taxon>
    </lineage>
</organism>
<evidence type="ECO:0000256" key="1">
    <source>
        <dbReference type="SAM" id="SignalP"/>
    </source>
</evidence>
<dbReference type="EMBL" id="JAZDUA010000723">
    <property type="protein sequence ID" value="KAK7789658.1"/>
    <property type="molecule type" value="Genomic_DNA"/>
</dbReference>
<evidence type="ECO:0000313" key="3">
    <source>
        <dbReference type="Proteomes" id="UP001378592"/>
    </source>
</evidence>
<feature type="signal peptide" evidence="1">
    <location>
        <begin position="1"/>
        <end position="25"/>
    </location>
</feature>
<proteinExistence type="predicted"/>
<reference evidence="2 3" key="1">
    <citation type="submission" date="2024-03" db="EMBL/GenBank/DDBJ databases">
        <title>The genome assembly and annotation of the cricket Gryllus longicercus Weissman &amp; Gray.</title>
        <authorList>
            <person name="Szrajer S."/>
            <person name="Gray D."/>
            <person name="Ylla G."/>
        </authorList>
    </citation>
    <scope>NUCLEOTIDE SEQUENCE [LARGE SCALE GENOMIC DNA]</scope>
    <source>
        <strain evidence="2">DAG 2021-001</strain>
        <tissue evidence="2">Whole body minus gut</tissue>
    </source>
</reference>
<keyword evidence="1" id="KW-0732">Signal</keyword>
<sequence>MRRAAASLPALPSLLLLLLLGLVAAGAAWPARAPAALPRLPAVPNVVHPPVPDGECSLASVVGVPILIRGVADRQMYGAVNF</sequence>
<evidence type="ECO:0008006" key="4">
    <source>
        <dbReference type="Google" id="ProtNLM"/>
    </source>
</evidence>